<sequence length="88" mass="10314">MKQLAAWYQKKISSYDKEEWETMVEQLLMRGTYRRRVVDFSEHARPYLIDVDLVRGKKWLTLRDQTSSSSTNMVVAALVGLWVATSPF</sequence>
<reference evidence="2 3" key="1">
    <citation type="submission" date="2021-06" db="EMBL/GenBank/DDBJ databases">
        <title>A haploid diamondback moth (Plutella xylostella L.) genome assembly resolves 31 chromosomes and identifies a diamide resistance mutation.</title>
        <authorList>
            <person name="Ward C.M."/>
            <person name="Perry K.D."/>
            <person name="Baker G."/>
            <person name="Powis K."/>
            <person name="Heckel D.G."/>
            <person name="Baxter S.W."/>
        </authorList>
    </citation>
    <scope>NUCLEOTIDE SEQUENCE [LARGE SCALE GENOMIC DNA]</scope>
    <source>
        <strain evidence="2 3">LV</strain>
        <tissue evidence="2">Single pupa</tissue>
    </source>
</reference>
<evidence type="ECO:0000259" key="1">
    <source>
        <dbReference type="Pfam" id="PF12129"/>
    </source>
</evidence>
<proteinExistence type="predicted"/>
<accession>A0ABQ7QC61</accession>
<feature type="domain" description="PHTF1/2 N-terminal" evidence="1">
    <location>
        <begin position="2"/>
        <end position="69"/>
    </location>
</feature>
<evidence type="ECO:0000313" key="2">
    <source>
        <dbReference type="EMBL" id="KAG7302645.1"/>
    </source>
</evidence>
<organism evidence="2 3">
    <name type="scientific">Plutella xylostella</name>
    <name type="common">Diamondback moth</name>
    <name type="synonym">Plutella maculipennis</name>
    <dbReference type="NCBI Taxonomy" id="51655"/>
    <lineage>
        <taxon>Eukaryota</taxon>
        <taxon>Metazoa</taxon>
        <taxon>Ecdysozoa</taxon>
        <taxon>Arthropoda</taxon>
        <taxon>Hexapoda</taxon>
        <taxon>Insecta</taxon>
        <taxon>Pterygota</taxon>
        <taxon>Neoptera</taxon>
        <taxon>Endopterygota</taxon>
        <taxon>Lepidoptera</taxon>
        <taxon>Glossata</taxon>
        <taxon>Ditrysia</taxon>
        <taxon>Yponomeutoidea</taxon>
        <taxon>Plutellidae</taxon>
        <taxon>Plutella</taxon>
    </lineage>
</organism>
<name>A0ABQ7QC61_PLUXY</name>
<dbReference type="Pfam" id="PF12129">
    <property type="entry name" value="PHTF1-2_N"/>
    <property type="match status" value="1"/>
</dbReference>
<evidence type="ECO:0000313" key="3">
    <source>
        <dbReference type="Proteomes" id="UP000823941"/>
    </source>
</evidence>
<dbReference type="InterPro" id="IPR021980">
    <property type="entry name" value="PHTF1/2_N"/>
</dbReference>
<keyword evidence="3" id="KW-1185">Reference proteome</keyword>
<dbReference type="Proteomes" id="UP000823941">
    <property type="component" value="Chromosome 17"/>
</dbReference>
<protein>
    <recommendedName>
        <fullName evidence="1">PHTF1/2 N-terminal domain-containing protein</fullName>
    </recommendedName>
</protein>
<gene>
    <name evidence="2" type="ORF">JYU34_012596</name>
</gene>
<dbReference type="EMBL" id="JAHIBW010000017">
    <property type="protein sequence ID" value="KAG7302645.1"/>
    <property type="molecule type" value="Genomic_DNA"/>
</dbReference>
<comment type="caution">
    <text evidence="2">The sequence shown here is derived from an EMBL/GenBank/DDBJ whole genome shotgun (WGS) entry which is preliminary data.</text>
</comment>